<feature type="region of interest" description="Disordered" evidence="1">
    <location>
        <begin position="135"/>
        <end position="253"/>
    </location>
</feature>
<feature type="compositionally biased region" description="Basic and acidic residues" evidence="1">
    <location>
        <begin position="156"/>
        <end position="253"/>
    </location>
</feature>
<feature type="domain" description="General stress protein 17M-like" evidence="2">
    <location>
        <begin position="8"/>
        <end position="98"/>
    </location>
</feature>
<reference evidence="4" key="3">
    <citation type="submission" date="2008-04" db="EMBL/GenBank/DDBJ databases">
        <title>Complete sequence of chromosome of Exiguobacterium sibiricum 255-15.</title>
        <authorList>
            <consortium name="US DOE Joint Genome Institute"/>
            <person name="Copeland A."/>
            <person name="Lucas S."/>
            <person name="Lapidus A."/>
            <person name="Glavina del Rio T."/>
            <person name="Dalin E."/>
            <person name="Tice H."/>
            <person name="Bruce D."/>
            <person name="Goodwin L."/>
            <person name="Pitluck S."/>
            <person name="Kiss H."/>
            <person name="Chertkov O."/>
            <person name="Monk C."/>
            <person name="Brettin T."/>
            <person name="Detter J.C."/>
            <person name="Han C."/>
            <person name="Kuske C.R."/>
            <person name="Schmutz J."/>
            <person name="Larimer F."/>
            <person name="Land M."/>
            <person name="Hauser L."/>
            <person name="Kyrpides N."/>
            <person name="Mikhailova N."/>
            <person name="Vishnivetskaya T."/>
            <person name="Rodrigues D.F."/>
            <person name="Gilichinsky D."/>
            <person name="Tiedje J."/>
            <person name="Richardson P."/>
        </authorList>
    </citation>
    <scope>NUCLEOTIDE SEQUENCE [LARGE SCALE GENOMIC DNA]</scope>
    <source>
        <strain evidence="4">DSM 17290 / CIP 109462 / JCM 13490 / 255-15</strain>
    </source>
</reference>
<evidence type="ECO:0000259" key="2">
    <source>
        <dbReference type="Pfam" id="PF11181"/>
    </source>
</evidence>
<dbReference type="HOGENOM" id="CLU_1105837_0_0_9"/>
<dbReference type="Pfam" id="PF11181">
    <property type="entry name" value="YflT"/>
    <property type="match status" value="1"/>
</dbReference>
<evidence type="ECO:0000313" key="3">
    <source>
        <dbReference type="EMBL" id="ACB59894.1"/>
    </source>
</evidence>
<dbReference type="Proteomes" id="UP000001681">
    <property type="component" value="Chromosome"/>
</dbReference>
<organism evidence="3 4">
    <name type="scientific">Exiguobacterium sibiricum (strain DSM 17290 / CCUG 55495 / CIP 109462 / JCM 13490 / 255-15)</name>
    <dbReference type="NCBI Taxonomy" id="262543"/>
    <lineage>
        <taxon>Bacteria</taxon>
        <taxon>Bacillati</taxon>
        <taxon>Bacillota</taxon>
        <taxon>Bacilli</taxon>
        <taxon>Bacillales</taxon>
        <taxon>Bacillales Family XII. Incertae Sedis</taxon>
        <taxon>Exiguobacterium</taxon>
    </lineage>
</organism>
<dbReference type="STRING" id="262543.Exig_0412"/>
<keyword evidence="4" id="KW-1185">Reference proteome</keyword>
<gene>
    <name evidence="3" type="ordered locus">Exig_0412</name>
</gene>
<dbReference type="KEGG" id="esi:Exig_0412"/>
<proteinExistence type="predicted"/>
<reference evidence="3 4" key="1">
    <citation type="journal article" date="2006" name="Extremophiles">
        <title>Characterization of Exiguobacterium isolates from the Siberian permafrost. Description of Exiguobacterium sibiricum sp. nov.</title>
        <authorList>
            <person name="Rodrigues D.F."/>
            <person name="Goris J."/>
            <person name="Vishnivetskaya T."/>
            <person name="Gilichinsky D."/>
            <person name="Thomashow M.F."/>
            <person name="Tiedje J.M."/>
        </authorList>
    </citation>
    <scope>NUCLEOTIDE SEQUENCE [LARGE SCALE GENOMIC DNA]</scope>
    <source>
        <strain evidence="4">DSM 17290 / CIP 109462 / JCM 13490 / 255-15</strain>
    </source>
</reference>
<name>B1YIL1_EXIS2</name>
<accession>B1YIL1</accession>
<evidence type="ECO:0000256" key="1">
    <source>
        <dbReference type="SAM" id="MobiDB-lite"/>
    </source>
</evidence>
<dbReference type="AlphaFoldDB" id="B1YIL1"/>
<dbReference type="InterPro" id="IPR025889">
    <property type="entry name" value="GSP17M-like_dom"/>
</dbReference>
<feature type="compositionally biased region" description="Polar residues" evidence="1">
    <location>
        <begin position="142"/>
        <end position="151"/>
    </location>
</feature>
<dbReference type="EMBL" id="CP001022">
    <property type="protein sequence ID" value="ACB59894.1"/>
    <property type="molecule type" value="Genomic_DNA"/>
</dbReference>
<protein>
    <recommendedName>
        <fullName evidence="2">General stress protein 17M-like domain-containing protein</fullName>
    </recommendedName>
</protein>
<sequence length="253" mass="29332">MDMKTKQYIGTFYKEEELISKMDELHQQGHREEDFYIIVKEKSNLQLVRSQMDAEIATTKPSWIDRIRGNQGRDQEVNDLFGSLDLPADQVEVHKTEVEGGGFVLLLEVQDIQFDPHLNTDNTHPDVKVRYGSYEETHTSDDANSNAQLGSGNPLDVDKDSKEEHAEIDLHRAGTDKMPQDEEAIHHAKLKEDRKPDIAMRRDDDFKRPEWEEQKVRHEEQQDGKKDDIHRPNRSADHSDDLAKQDHGNDLDR</sequence>
<evidence type="ECO:0000313" key="4">
    <source>
        <dbReference type="Proteomes" id="UP000001681"/>
    </source>
</evidence>
<reference evidence="3 4" key="2">
    <citation type="journal article" date="2008" name="BMC Genomics">
        <title>Architecture of thermal adaptation in an Exiguobacterium sibiricum strain isolated from 3 million year old permafrost: a genome and transcriptome approach.</title>
        <authorList>
            <person name="Rodrigues D.F."/>
            <person name="Ivanova N."/>
            <person name="He Z."/>
            <person name="Huebner M."/>
            <person name="Zhou J."/>
            <person name="Tiedje J.M."/>
        </authorList>
    </citation>
    <scope>NUCLEOTIDE SEQUENCE [LARGE SCALE GENOMIC DNA]</scope>
    <source>
        <strain evidence="4">DSM 17290 / CIP 109462 / JCM 13490 / 255-15</strain>
    </source>
</reference>